<evidence type="ECO:0000256" key="2">
    <source>
        <dbReference type="ARBA" id="ARBA00022692"/>
    </source>
</evidence>
<protein>
    <recommendedName>
        <fullName evidence="7">Major facilitator superfamily (MFS) profile domain-containing protein</fullName>
    </recommendedName>
</protein>
<evidence type="ECO:0000259" key="7">
    <source>
        <dbReference type="PROSITE" id="PS50850"/>
    </source>
</evidence>
<reference evidence="8" key="1">
    <citation type="submission" date="2021-07" db="EMBL/GenBank/DDBJ databases">
        <title>Genome Resource of American Ginseng Black Spot Pathogen Alternaria panax.</title>
        <authorList>
            <person name="Qiu C."/>
            <person name="Wang W."/>
            <person name="Liu Z."/>
        </authorList>
    </citation>
    <scope>NUCLEOTIDE SEQUENCE</scope>
    <source>
        <strain evidence="8">BNCC115425</strain>
    </source>
</reference>
<feature type="transmembrane region" description="Helical" evidence="6">
    <location>
        <begin position="490"/>
        <end position="512"/>
    </location>
</feature>
<feature type="transmembrane region" description="Helical" evidence="6">
    <location>
        <begin position="426"/>
        <end position="445"/>
    </location>
</feature>
<dbReference type="GO" id="GO:0022857">
    <property type="term" value="F:transmembrane transporter activity"/>
    <property type="evidence" value="ECO:0007669"/>
    <property type="project" value="InterPro"/>
</dbReference>
<dbReference type="InterPro" id="IPR036259">
    <property type="entry name" value="MFS_trans_sf"/>
</dbReference>
<dbReference type="PANTHER" id="PTHR23502">
    <property type="entry name" value="MAJOR FACILITATOR SUPERFAMILY"/>
    <property type="match status" value="1"/>
</dbReference>
<evidence type="ECO:0000256" key="5">
    <source>
        <dbReference type="SAM" id="MobiDB-lite"/>
    </source>
</evidence>
<feature type="transmembrane region" description="Helical" evidence="6">
    <location>
        <begin position="147"/>
        <end position="168"/>
    </location>
</feature>
<dbReference type="PANTHER" id="PTHR23502:SF47">
    <property type="entry name" value="MAJOR FACILITATOR SUPERFAMILY (MFS) PROFILE DOMAIN-CONTAINING PROTEIN-RELATED"/>
    <property type="match status" value="1"/>
</dbReference>
<evidence type="ECO:0000313" key="8">
    <source>
        <dbReference type="EMBL" id="KAG9191396.1"/>
    </source>
</evidence>
<feature type="compositionally biased region" description="Polar residues" evidence="5">
    <location>
        <begin position="26"/>
        <end position="40"/>
    </location>
</feature>
<evidence type="ECO:0000256" key="4">
    <source>
        <dbReference type="ARBA" id="ARBA00023136"/>
    </source>
</evidence>
<dbReference type="SUPFAM" id="SSF103473">
    <property type="entry name" value="MFS general substrate transporter"/>
    <property type="match status" value="1"/>
</dbReference>
<feature type="compositionally biased region" description="Basic and acidic residues" evidence="5">
    <location>
        <begin position="41"/>
        <end position="53"/>
    </location>
</feature>
<evidence type="ECO:0000256" key="3">
    <source>
        <dbReference type="ARBA" id="ARBA00022989"/>
    </source>
</evidence>
<accession>A0AAD4IB17</accession>
<evidence type="ECO:0000256" key="6">
    <source>
        <dbReference type="SAM" id="Phobius"/>
    </source>
</evidence>
<feature type="transmembrane region" description="Helical" evidence="6">
    <location>
        <begin position="175"/>
        <end position="195"/>
    </location>
</feature>
<proteinExistence type="predicted"/>
<dbReference type="Proteomes" id="UP001199106">
    <property type="component" value="Unassembled WGS sequence"/>
</dbReference>
<sequence length="554" mass="60688">MAAFIQSRAIRARAKEQLQILGYRGASNTGEEPYTSSHVTSSDRSRHNPYEEEARYPDRSIVVGDCPYKNMAGVSVQTTPTGERFFQVDWESTSDAANPHNWPLGKRIRTLLLLDVVAAVVTIASAIESPVAPQAAQFFHASETLQAFSGTGSYLIGFGLGALLAAPASEILGRYYVYLYSLCVCECWLIGSALAQDSASLAVFRFLAGVFASAPLTVAGGSMSDLWNAREMTFTFPMFAVVGFGGPVLAPVIASYIGQSKSLSWRWAEWLIVILNGLCILLVVLGMEETFAPRLLQTKAKEFRHSTGDGRFRTAKEVDEAGLGSLLEKNFTRPFRLALEPIVLFLALYNTIVYVIMFTFLVGYPYIFEQTYGMSQGLKNLCFLGLLVGTLLSAALIPFVWTKTEQLRLEKGDDGSGRSIPQESRLIFAMFGAPLLPIGLLWMGWTDVPTISVWSPLAASVTIGFGTICIFMSSYMYIIDSYQMYAASALTFMTMIRYIVAGVMTAVGIPMYRNLGTHWALTALGCISAAVTPVPQFSSLTDAMRELSENQHFG</sequence>
<organism evidence="8 9">
    <name type="scientific">Alternaria panax</name>
    <dbReference type="NCBI Taxonomy" id="48097"/>
    <lineage>
        <taxon>Eukaryota</taxon>
        <taxon>Fungi</taxon>
        <taxon>Dikarya</taxon>
        <taxon>Ascomycota</taxon>
        <taxon>Pezizomycotina</taxon>
        <taxon>Dothideomycetes</taxon>
        <taxon>Pleosporomycetidae</taxon>
        <taxon>Pleosporales</taxon>
        <taxon>Pleosporineae</taxon>
        <taxon>Pleosporaceae</taxon>
        <taxon>Alternaria</taxon>
        <taxon>Alternaria sect. Panax</taxon>
    </lineage>
</organism>
<comment type="caution">
    <text evidence="8">The sequence shown here is derived from an EMBL/GenBank/DDBJ whole genome shotgun (WGS) entry which is preliminary data.</text>
</comment>
<dbReference type="EMBL" id="JAANER010000004">
    <property type="protein sequence ID" value="KAG9191396.1"/>
    <property type="molecule type" value="Genomic_DNA"/>
</dbReference>
<feature type="domain" description="Major facilitator superfamily (MFS) profile" evidence="7">
    <location>
        <begin position="110"/>
        <end position="554"/>
    </location>
</feature>
<keyword evidence="3 6" id="KW-1133">Transmembrane helix</keyword>
<gene>
    <name evidence="8" type="ORF">G6011_09484</name>
</gene>
<dbReference type="GO" id="GO:0005886">
    <property type="term" value="C:plasma membrane"/>
    <property type="evidence" value="ECO:0007669"/>
    <property type="project" value="TreeGrafter"/>
</dbReference>
<feature type="transmembrane region" description="Helical" evidence="6">
    <location>
        <begin position="234"/>
        <end position="258"/>
    </location>
</feature>
<dbReference type="InterPro" id="IPR020846">
    <property type="entry name" value="MFS_dom"/>
</dbReference>
<feature type="transmembrane region" description="Helical" evidence="6">
    <location>
        <begin position="378"/>
        <end position="401"/>
    </location>
</feature>
<dbReference type="Pfam" id="PF07690">
    <property type="entry name" value="MFS_1"/>
    <property type="match status" value="1"/>
</dbReference>
<dbReference type="CDD" id="cd17323">
    <property type="entry name" value="MFS_Tpo1_MDR_like"/>
    <property type="match status" value="1"/>
</dbReference>
<feature type="transmembrane region" description="Helical" evidence="6">
    <location>
        <begin position="457"/>
        <end position="478"/>
    </location>
</feature>
<evidence type="ECO:0000313" key="9">
    <source>
        <dbReference type="Proteomes" id="UP001199106"/>
    </source>
</evidence>
<feature type="transmembrane region" description="Helical" evidence="6">
    <location>
        <begin position="342"/>
        <end position="366"/>
    </location>
</feature>
<dbReference type="InterPro" id="IPR011701">
    <property type="entry name" value="MFS"/>
</dbReference>
<feature type="transmembrane region" description="Helical" evidence="6">
    <location>
        <begin position="201"/>
        <end position="222"/>
    </location>
</feature>
<name>A0AAD4IB17_9PLEO</name>
<dbReference type="AlphaFoldDB" id="A0AAD4IB17"/>
<dbReference type="Gene3D" id="1.20.1250.20">
    <property type="entry name" value="MFS general substrate transporter like domains"/>
    <property type="match status" value="1"/>
</dbReference>
<comment type="subcellular location">
    <subcellularLocation>
        <location evidence="1">Membrane</location>
        <topology evidence="1">Multi-pass membrane protein</topology>
    </subcellularLocation>
</comment>
<keyword evidence="9" id="KW-1185">Reference proteome</keyword>
<keyword evidence="2 6" id="KW-0812">Transmembrane</keyword>
<evidence type="ECO:0000256" key="1">
    <source>
        <dbReference type="ARBA" id="ARBA00004141"/>
    </source>
</evidence>
<keyword evidence="4 6" id="KW-0472">Membrane</keyword>
<feature type="region of interest" description="Disordered" evidence="5">
    <location>
        <begin position="26"/>
        <end position="53"/>
    </location>
</feature>
<feature type="transmembrane region" description="Helical" evidence="6">
    <location>
        <begin position="270"/>
        <end position="287"/>
    </location>
</feature>
<dbReference type="PROSITE" id="PS50850">
    <property type="entry name" value="MFS"/>
    <property type="match status" value="1"/>
</dbReference>